<organism evidence="2 3">
    <name type="scientific">Candidatus Manganitrophus noduliformans</name>
    <dbReference type="NCBI Taxonomy" id="2606439"/>
    <lineage>
        <taxon>Bacteria</taxon>
        <taxon>Pseudomonadati</taxon>
        <taxon>Nitrospirota</taxon>
        <taxon>Nitrospiria</taxon>
        <taxon>Candidatus Troglogloeales</taxon>
        <taxon>Candidatus Manganitrophaceae</taxon>
        <taxon>Candidatus Manganitrophus</taxon>
    </lineage>
</organism>
<dbReference type="SUPFAM" id="SSF53756">
    <property type="entry name" value="UDP-Glycosyltransferase/glycogen phosphorylase"/>
    <property type="match status" value="1"/>
</dbReference>
<dbReference type="PANTHER" id="PTHR45947">
    <property type="entry name" value="SULFOQUINOVOSYL TRANSFERASE SQD2"/>
    <property type="match status" value="1"/>
</dbReference>
<name>A0A7X6DPT8_9BACT</name>
<accession>A0A7X6DPT8</accession>
<sequence length="448" mass="51121">MMKKVSKDGSDPFEIAYIIKEFPRLSETFISNEIYQLEQIGMRLRLFSVKRPGIRKNHGTVDRIKSPIIYLPEASSLSESHFIRWLWVHFPKFIKDHVRLFRLRPRHYLRTLKEAVQMSLRYRTWFFDRPKKVFIKEFLQAGFIARQVIEAGNIRHLHAHFCHGATTIAMFAGRLSGIPFSFTAHAKDIYLQKLNPGDLLQIKIKEAEFVVTCTEANRIYLKSLSPESNSVHTIYHGLDTTLFSPEEEKGSPLVTPLILSVGRFVEKKGFVHLVRACAILKERGHPFRCRIIGEADEQSPLLKELIGDLGLEKIVSLEEAVTHEALKRIYAECAVFVLPCQIVENGDRDGIPNVLVEAMSMRRPVVSTMISGIPELIEHRRNGLLVPQKDPTELALALETLLKDPDLRTLLGTAARRRVCTHFDSTKTTQALRALFLSSIKGGRLRPL</sequence>
<dbReference type="PANTHER" id="PTHR45947:SF14">
    <property type="entry name" value="SLL1723 PROTEIN"/>
    <property type="match status" value="1"/>
</dbReference>
<keyword evidence="2" id="KW-0808">Transferase</keyword>
<dbReference type="InterPro" id="IPR001296">
    <property type="entry name" value="Glyco_trans_1"/>
</dbReference>
<feature type="domain" description="Glycosyl transferase family 1" evidence="1">
    <location>
        <begin position="250"/>
        <end position="418"/>
    </location>
</feature>
<dbReference type="EMBL" id="VTOW01000001">
    <property type="protein sequence ID" value="NKE70863.1"/>
    <property type="molecule type" value="Genomic_DNA"/>
</dbReference>
<keyword evidence="3" id="KW-1185">Reference proteome</keyword>
<dbReference type="Gene3D" id="3.40.50.2000">
    <property type="entry name" value="Glycogen Phosphorylase B"/>
    <property type="match status" value="2"/>
</dbReference>
<evidence type="ECO:0000313" key="3">
    <source>
        <dbReference type="Proteomes" id="UP000534783"/>
    </source>
</evidence>
<evidence type="ECO:0000259" key="1">
    <source>
        <dbReference type="Pfam" id="PF00534"/>
    </source>
</evidence>
<reference evidence="2 3" key="1">
    <citation type="journal article" date="2020" name="Nature">
        <title>Bacterial chemolithoautotrophy via manganese oxidation.</title>
        <authorList>
            <person name="Yu H."/>
            <person name="Leadbetter J.R."/>
        </authorList>
    </citation>
    <scope>NUCLEOTIDE SEQUENCE [LARGE SCALE GENOMIC DNA]</scope>
    <source>
        <strain evidence="2 3">Mn-1</strain>
    </source>
</reference>
<comment type="caution">
    <text evidence="2">The sequence shown here is derived from an EMBL/GenBank/DDBJ whole genome shotgun (WGS) entry which is preliminary data.</text>
</comment>
<dbReference type="AlphaFoldDB" id="A0A7X6DPT8"/>
<protein>
    <submittedName>
        <fullName evidence="2">Glycosyltransferase family 4 protein</fullName>
    </submittedName>
</protein>
<proteinExistence type="predicted"/>
<gene>
    <name evidence="2" type="ORF">MNODULE_08940</name>
</gene>
<evidence type="ECO:0000313" key="2">
    <source>
        <dbReference type="EMBL" id="NKE70863.1"/>
    </source>
</evidence>
<dbReference type="RefSeq" id="WP_168059095.1">
    <property type="nucleotide sequence ID" value="NZ_VTOW01000001.1"/>
</dbReference>
<dbReference type="InterPro" id="IPR050194">
    <property type="entry name" value="Glycosyltransferase_grp1"/>
</dbReference>
<dbReference type="GO" id="GO:0016757">
    <property type="term" value="F:glycosyltransferase activity"/>
    <property type="evidence" value="ECO:0007669"/>
    <property type="project" value="TreeGrafter"/>
</dbReference>
<dbReference type="Pfam" id="PF00534">
    <property type="entry name" value="Glycos_transf_1"/>
    <property type="match status" value="1"/>
</dbReference>
<dbReference type="Proteomes" id="UP000534783">
    <property type="component" value="Unassembled WGS sequence"/>
</dbReference>